<evidence type="ECO:0000256" key="1">
    <source>
        <dbReference type="SAM" id="Phobius"/>
    </source>
</evidence>
<proteinExistence type="predicted"/>
<feature type="transmembrane region" description="Helical" evidence="1">
    <location>
        <begin position="527"/>
        <end position="549"/>
    </location>
</feature>
<keyword evidence="1" id="KW-0472">Membrane</keyword>
<keyword evidence="1" id="KW-1133">Transmembrane helix</keyword>
<evidence type="ECO:0000313" key="2">
    <source>
        <dbReference type="EnsemblMetazoa" id="Aqu2.1.08410_001"/>
    </source>
</evidence>
<feature type="transmembrane region" description="Helical" evidence="1">
    <location>
        <begin position="378"/>
        <end position="402"/>
    </location>
</feature>
<protein>
    <recommendedName>
        <fullName evidence="3">TRP C-terminal domain-containing protein</fullName>
    </recommendedName>
</protein>
<feature type="transmembrane region" description="Helical" evidence="1">
    <location>
        <begin position="313"/>
        <end position="338"/>
    </location>
</feature>
<feature type="transmembrane region" description="Helical" evidence="1">
    <location>
        <begin position="439"/>
        <end position="456"/>
    </location>
</feature>
<accession>A0A1X7T1T3</accession>
<evidence type="ECO:0008006" key="3">
    <source>
        <dbReference type="Google" id="ProtNLM"/>
    </source>
</evidence>
<dbReference type="AlphaFoldDB" id="A0A1X7T1T3"/>
<reference evidence="2" key="1">
    <citation type="submission" date="2017-05" db="UniProtKB">
        <authorList>
            <consortium name="EnsemblMetazoa"/>
        </authorList>
    </citation>
    <scope>IDENTIFICATION</scope>
</reference>
<sequence length="618" mass="68736">MALVGQLDNFTTGTVDISNKNSVNSYNISTASCREINYKFKPQSINQTRTPGYTVTLSATIQNSINFSKNARDIINIEIQSCPNGFCLSSSSLLCDCTYTNKAVNGSIQSCNVTNNSVTKQPEANLWLHGTNPCTILYSTCPFDYCIIGTPEILNLGNPDEQCASNRSGRLCGNCLTNFSLMLGSNRCRECSNNSLALIILFVVFGIALVILIFALNLTVTVGTINGLLFFANVIKIYQPLIPHFNEFHVLSQFISWINMDFGIETCFYNGMESCGKTGLQFVFTVYLWALILLIIFLSKWSMKLTRLMGNNAVPVLCTLLLLSYTKLLRTIFSILSFDKIYQMSNPDEISNNTDEMCNTSLVWSVDGTIDYANDCHLYLAITALLVLTFVVLPYTMLLLLFPLWELCRSKCTNCTTCYIKLKPFFDAYAGPYTDSFRFWPGMLLVVRIILAAVVATKAQNEEDTGVAPLGLLVAVVVILLTALFLKAVYKSPKLNGLDEFFLICLLITTVAIYVSKNSNDSSGVNITQIIVFTFAFVCFLGIIAYHTYSKEIVKNTFKKVKKATKKVSIAESGSSIKIDDNMSTDEARMRLPTVTSSVFDTSIIYELREPLLDIQES</sequence>
<dbReference type="InParanoid" id="A0A1X7T1T3"/>
<keyword evidence="1" id="KW-0812">Transmembrane</keyword>
<feature type="transmembrane region" description="Helical" evidence="1">
    <location>
        <begin position="279"/>
        <end position="301"/>
    </location>
</feature>
<dbReference type="EnsemblMetazoa" id="Aqu2.1.08410_001">
    <property type="protein sequence ID" value="Aqu2.1.08410_001"/>
    <property type="gene ID" value="Aqu2.1.08410"/>
</dbReference>
<organism evidence="2">
    <name type="scientific">Amphimedon queenslandica</name>
    <name type="common">Sponge</name>
    <dbReference type="NCBI Taxonomy" id="400682"/>
    <lineage>
        <taxon>Eukaryota</taxon>
        <taxon>Metazoa</taxon>
        <taxon>Porifera</taxon>
        <taxon>Demospongiae</taxon>
        <taxon>Heteroscleromorpha</taxon>
        <taxon>Haplosclerida</taxon>
        <taxon>Niphatidae</taxon>
        <taxon>Amphimedon</taxon>
    </lineage>
</organism>
<feature type="transmembrane region" description="Helical" evidence="1">
    <location>
        <begin position="468"/>
        <end position="486"/>
    </location>
</feature>
<feature type="transmembrane region" description="Helical" evidence="1">
    <location>
        <begin position="196"/>
        <end position="220"/>
    </location>
</feature>
<name>A0A1X7T1T3_AMPQE</name>
<feature type="transmembrane region" description="Helical" evidence="1">
    <location>
        <begin position="498"/>
        <end position="515"/>
    </location>
</feature>